<comment type="similarity">
    <text evidence="2 7">Belongs to the glycosyl hydrolase 37 family.</text>
</comment>
<dbReference type="InterPro" id="IPR001661">
    <property type="entry name" value="Glyco_hydro_37"/>
</dbReference>
<dbReference type="PANTHER" id="PTHR23403">
    <property type="entry name" value="TREHALASE"/>
    <property type="match status" value="1"/>
</dbReference>
<dbReference type="InterPro" id="IPR012341">
    <property type="entry name" value="6hp_glycosidase-like_sf"/>
</dbReference>
<keyword evidence="5 7" id="KW-0378">Hydrolase</keyword>
<dbReference type="PANTHER" id="PTHR23403:SF1">
    <property type="entry name" value="TREHALASE"/>
    <property type="match status" value="1"/>
</dbReference>
<dbReference type="PROSITE" id="PS00927">
    <property type="entry name" value="TREHALASE_1"/>
    <property type="match status" value="1"/>
</dbReference>
<evidence type="ECO:0000313" key="9">
    <source>
        <dbReference type="Proteomes" id="UP001162156"/>
    </source>
</evidence>
<evidence type="ECO:0000256" key="4">
    <source>
        <dbReference type="ARBA" id="ARBA00019905"/>
    </source>
</evidence>
<comment type="catalytic activity">
    <reaction evidence="1 7">
        <text>alpha,alpha-trehalose + H2O = alpha-D-glucose + beta-D-glucose</text>
        <dbReference type="Rhea" id="RHEA:32675"/>
        <dbReference type="ChEBI" id="CHEBI:15377"/>
        <dbReference type="ChEBI" id="CHEBI:15903"/>
        <dbReference type="ChEBI" id="CHEBI:16551"/>
        <dbReference type="ChEBI" id="CHEBI:17925"/>
        <dbReference type="EC" id="3.2.1.28"/>
    </reaction>
</comment>
<comment type="caution">
    <text evidence="8">The sequence shown here is derived from an EMBL/GenBank/DDBJ whole genome shotgun (WGS) entry which is preliminary data.</text>
</comment>
<evidence type="ECO:0000256" key="3">
    <source>
        <dbReference type="ARBA" id="ARBA00012757"/>
    </source>
</evidence>
<dbReference type="Proteomes" id="UP001162156">
    <property type="component" value="Unassembled WGS sequence"/>
</dbReference>
<reference evidence="8" key="1">
    <citation type="journal article" date="2023" name="Insect Mol. Biol.">
        <title>Genome sequencing provides insights into the evolution of gene families encoding plant cell wall-degrading enzymes in longhorned beetles.</title>
        <authorList>
            <person name="Shin N.R."/>
            <person name="Okamura Y."/>
            <person name="Kirsch R."/>
            <person name="Pauchet Y."/>
        </authorList>
    </citation>
    <scope>NUCLEOTIDE SEQUENCE</scope>
    <source>
        <strain evidence="8">RBIC_L_NR</strain>
    </source>
</reference>
<dbReference type="GO" id="GO:0004555">
    <property type="term" value="F:alpha,alpha-trehalase activity"/>
    <property type="evidence" value="ECO:0007669"/>
    <property type="project" value="UniProtKB-EC"/>
</dbReference>
<keyword evidence="9" id="KW-1185">Reference proteome</keyword>
<evidence type="ECO:0000256" key="1">
    <source>
        <dbReference type="ARBA" id="ARBA00001576"/>
    </source>
</evidence>
<protein>
    <recommendedName>
        <fullName evidence="4 7">Trehalase</fullName>
        <ecNumber evidence="3 7">3.2.1.28</ecNumber>
    </recommendedName>
    <alternativeName>
        <fullName evidence="7">Alpha-trehalose glucohydrolase</fullName>
    </alternativeName>
</protein>
<evidence type="ECO:0000256" key="7">
    <source>
        <dbReference type="RuleBase" id="RU361180"/>
    </source>
</evidence>
<dbReference type="GO" id="GO:0005993">
    <property type="term" value="P:trehalose catabolic process"/>
    <property type="evidence" value="ECO:0007669"/>
    <property type="project" value="TreeGrafter"/>
</dbReference>
<dbReference type="PROSITE" id="PS00928">
    <property type="entry name" value="TREHALASE_2"/>
    <property type="match status" value="1"/>
</dbReference>
<keyword evidence="6 7" id="KW-0326">Glycosidase</keyword>
<accession>A0AAV8WLD2</accession>
<dbReference type="PRINTS" id="PR00744">
    <property type="entry name" value="GLHYDRLASE37"/>
</dbReference>
<dbReference type="SUPFAM" id="SSF48208">
    <property type="entry name" value="Six-hairpin glycosidases"/>
    <property type="match status" value="1"/>
</dbReference>
<dbReference type="EMBL" id="JANEYF010005702">
    <property type="protein sequence ID" value="KAJ8927271.1"/>
    <property type="molecule type" value="Genomic_DNA"/>
</dbReference>
<name>A0AAV8WLD2_9CUCU</name>
<dbReference type="EC" id="3.2.1.28" evidence="3 7"/>
<dbReference type="InterPro" id="IPR018232">
    <property type="entry name" value="Glyco_hydro_37_CS"/>
</dbReference>
<dbReference type="Gene3D" id="1.50.10.10">
    <property type="match status" value="1"/>
</dbReference>
<gene>
    <name evidence="8" type="ORF">NQ314_020274</name>
</gene>
<proteinExistence type="inferred from homology"/>
<sequence length="690" mass="79559">MANLIVNNSFITKILVFVATSDYAQNINNLRPVTVHDRHIMLNYYDHDEADMCKPSHKTENCMLEEDTEESEDSVIFKTQASQSENFISNSATDFLYPRLSLITKKRIRGGSLIMLNMKYITLIFVTIFRYNDVSSETLQSCNSMVYCQGELLDVVQKSGIFEDSKTFVDMTQINSSPTTLENFENLKRETNNNPTTEQIRKFLEDNFVSEGELENWSPADYNSDPAFLKKIDDTFVRDFAKSMVNIWPTLARKVKSDVSENPDRHSLIAVPHGFIIPGGRFKELYYWDSYWIIKGLLLSEMDKTVRGMLENLLSLVERYGFVPNGSRVYYLNRSQPPLLSLMVGLYIDAINDTQWLHKNIHTLEKELNWWLNNRTTVVEKDGVKYTLAHFASDSGTPRPESYIEDIRTCANYEDQNEMENCYKDLKGGAESGWDFSSRWIFDAKGGTSANLTYIQTRRVVPVDLNAYLCKAFEELSRFYLLLGNAEKSMEWKEKSTSWKKSIELVLYDKKDGIWYDYDISLSRPRKLFYPSNLTPLWTESYQKPVGKPYGSRAAKYLKELGIDDYRGGIPTSLQQSGEQWDFPNAWPPLQELVILGLMKSGDSEARQLAEKFARIWIDSNIRGYNQNKAMFEKYDSTKSGQYGGGGEYVVQTGFGWTNGVALSIINEFYVDDNNIFQKFYNRLTNFKTG</sequence>
<dbReference type="InterPro" id="IPR008928">
    <property type="entry name" value="6-hairpin_glycosidase_sf"/>
</dbReference>
<dbReference type="Pfam" id="PF01204">
    <property type="entry name" value="Trehalase"/>
    <property type="match status" value="1"/>
</dbReference>
<dbReference type="AlphaFoldDB" id="A0AAV8WLD2"/>
<evidence type="ECO:0000256" key="6">
    <source>
        <dbReference type="ARBA" id="ARBA00023295"/>
    </source>
</evidence>
<evidence type="ECO:0000313" key="8">
    <source>
        <dbReference type="EMBL" id="KAJ8927271.1"/>
    </source>
</evidence>
<organism evidence="8 9">
    <name type="scientific">Rhamnusium bicolor</name>
    <dbReference type="NCBI Taxonomy" id="1586634"/>
    <lineage>
        <taxon>Eukaryota</taxon>
        <taxon>Metazoa</taxon>
        <taxon>Ecdysozoa</taxon>
        <taxon>Arthropoda</taxon>
        <taxon>Hexapoda</taxon>
        <taxon>Insecta</taxon>
        <taxon>Pterygota</taxon>
        <taxon>Neoptera</taxon>
        <taxon>Endopterygota</taxon>
        <taxon>Coleoptera</taxon>
        <taxon>Polyphaga</taxon>
        <taxon>Cucujiformia</taxon>
        <taxon>Chrysomeloidea</taxon>
        <taxon>Cerambycidae</taxon>
        <taxon>Lepturinae</taxon>
        <taxon>Rhagiini</taxon>
        <taxon>Rhamnusium</taxon>
    </lineage>
</organism>
<evidence type="ECO:0000256" key="5">
    <source>
        <dbReference type="ARBA" id="ARBA00022801"/>
    </source>
</evidence>
<evidence type="ECO:0000256" key="2">
    <source>
        <dbReference type="ARBA" id="ARBA00005615"/>
    </source>
</evidence>